<feature type="compositionally biased region" description="Basic and acidic residues" evidence="1">
    <location>
        <begin position="123"/>
        <end position="137"/>
    </location>
</feature>
<accession>A0A9Q3F1E7</accession>
<dbReference type="AlphaFoldDB" id="A0A9Q3F1E7"/>
<proteinExistence type="predicted"/>
<gene>
    <name evidence="2" type="ORF">O181_068650</name>
</gene>
<comment type="caution">
    <text evidence="2">The sequence shown here is derived from an EMBL/GenBank/DDBJ whole genome shotgun (WGS) entry which is preliminary data.</text>
</comment>
<feature type="compositionally biased region" description="Basic residues" evidence="1">
    <location>
        <begin position="85"/>
        <end position="94"/>
    </location>
</feature>
<evidence type="ECO:0000256" key="1">
    <source>
        <dbReference type="SAM" id="MobiDB-lite"/>
    </source>
</evidence>
<feature type="region of interest" description="Disordered" evidence="1">
    <location>
        <begin position="123"/>
        <end position="156"/>
    </location>
</feature>
<name>A0A9Q3F1E7_9BASI</name>
<organism evidence="2 3">
    <name type="scientific">Austropuccinia psidii MF-1</name>
    <dbReference type="NCBI Taxonomy" id="1389203"/>
    <lineage>
        <taxon>Eukaryota</taxon>
        <taxon>Fungi</taxon>
        <taxon>Dikarya</taxon>
        <taxon>Basidiomycota</taxon>
        <taxon>Pucciniomycotina</taxon>
        <taxon>Pucciniomycetes</taxon>
        <taxon>Pucciniales</taxon>
        <taxon>Sphaerophragmiaceae</taxon>
        <taxon>Austropuccinia</taxon>
    </lineage>
</organism>
<protein>
    <submittedName>
        <fullName evidence="2">Uncharacterized protein</fullName>
    </submittedName>
</protein>
<evidence type="ECO:0000313" key="3">
    <source>
        <dbReference type="Proteomes" id="UP000765509"/>
    </source>
</evidence>
<dbReference type="EMBL" id="AVOT02034745">
    <property type="protein sequence ID" value="MBW0528935.1"/>
    <property type="molecule type" value="Genomic_DNA"/>
</dbReference>
<feature type="compositionally biased region" description="Basic and acidic residues" evidence="1">
    <location>
        <begin position="32"/>
        <end position="48"/>
    </location>
</feature>
<feature type="compositionally biased region" description="Polar residues" evidence="1">
    <location>
        <begin position="141"/>
        <end position="156"/>
    </location>
</feature>
<keyword evidence="3" id="KW-1185">Reference proteome</keyword>
<dbReference type="Proteomes" id="UP000765509">
    <property type="component" value="Unassembled WGS sequence"/>
</dbReference>
<sequence length="156" mass="17494">MPVENSPPAKNTRSQRNKVVLNCIARVPLNHKQSDHELSEFSDRRPPMEGEETSGRGGMKYRRVRSLSGFFGGYPGISQGPRSILGKKKGKRGRTPSNEPPVAQSKQSFFKLMKKMTQLMEQLTKEASPRETPRAPEFRTPSMNAPDSFYGTQALN</sequence>
<reference evidence="2" key="1">
    <citation type="submission" date="2021-03" db="EMBL/GenBank/DDBJ databases">
        <title>Draft genome sequence of rust myrtle Austropuccinia psidii MF-1, a brazilian biotype.</title>
        <authorList>
            <person name="Quecine M.C."/>
            <person name="Pachon D.M.R."/>
            <person name="Bonatelli M.L."/>
            <person name="Correr F.H."/>
            <person name="Franceschini L.M."/>
            <person name="Leite T.F."/>
            <person name="Margarido G.R.A."/>
            <person name="Almeida C.A."/>
            <person name="Ferrarezi J.A."/>
            <person name="Labate C.A."/>
        </authorList>
    </citation>
    <scope>NUCLEOTIDE SEQUENCE</scope>
    <source>
        <strain evidence="2">MF-1</strain>
    </source>
</reference>
<evidence type="ECO:0000313" key="2">
    <source>
        <dbReference type="EMBL" id="MBW0528935.1"/>
    </source>
</evidence>
<feature type="region of interest" description="Disordered" evidence="1">
    <location>
        <begin position="31"/>
        <end position="107"/>
    </location>
</feature>